<gene>
    <name evidence="1" type="ORF">WJX74_008973</name>
</gene>
<keyword evidence="2" id="KW-1185">Reference proteome</keyword>
<dbReference type="EMBL" id="JALJOS010000007">
    <property type="protein sequence ID" value="KAK9836822.1"/>
    <property type="molecule type" value="Genomic_DNA"/>
</dbReference>
<protein>
    <recommendedName>
        <fullName evidence="3">6,7-dimethyl-8-ribityllumazine synthase</fullName>
    </recommendedName>
</protein>
<comment type="caution">
    <text evidence="1">The sequence shown here is derived from an EMBL/GenBank/DDBJ whole genome shotgun (WGS) entry which is preliminary data.</text>
</comment>
<proteinExistence type="predicted"/>
<sequence length="128" mass="13952">MPTKPSIILVGFMPENKIVPDNLKDFLIKALEGATQDVEGAGYGLTIIDPVPYLEKGLHSLIAYFSEQRPAGVVVGFGVRAQPEHTFTFEQLVEAVRRGSPEAKLMFNTNPGSTLEAIQRWLPLNGGS</sequence>
<dbReference type="Proteomes" id="UP001438707">
    <property type="component" value="Unassembled WGS sequence"/>
</dbReference>
<name>A0AAW1RTZ0_9CHLO</name>
<organism evidence="1 2">
    <name type="scientific">Apatococcus lobatus</name>
    <dbReference type="NCBI Taxonomy" id="904363"/>
    <lineage>
        <taxon>Eukaryota</taxon>
        <taxon>Viridiplantae</taxon>
        <taxon>Chlorophyta</taxon>
        <taxon>core chlorophytes</taxon>
        <taxon>Trebouxiophyceae</taxon>
        <taxon>Chlorellales</taxon>
        <taxon>Chlorellaceae</taxon>
        <taxon>Apatococcus</taxon>
    </lineage>
</organism>
<evidence type="ECO:0008006" key="3">
    <source>
        <dbReference type="Google" id="ProtNLM"/>
    </source>
</evidence>
<accession>A0AAW1RTZ0</accession>
<evidence type="ECO:0000313" key="1">
    <source>
        <dbReference type="EMBL" id="KAK9836822.1"/>
    </source>
</evidence>
<reference evidence="1 2" key="1">
    <citation type="journal article" date="2024" name="Nat. Commun.">
        <title>Phylogenomics reveals the evolutionary origins of lichenization in chlorophyte algae.</title>
        <authorList>
            <person name="Puginier C."/>
            <person name="Libourel C."/>
            <person name="Otte J."/>
            <person name="Skaloud P."/>
            <person name="Haon M."/>
            <person name="Grisel S."/>
            <person name="Petersen M."/>
            <person name="Berrin J.G."/>
            <person name="Delaux P.M."/>
            <person name="Dal Grande F."/>
            <person name="Keller J."/>
        </authorList>
    </citation>
    <scope>NUCLEOTIDE SEQUENCE [LARGE SCALE GENOMIC DNA]</scope>
    <source>
        <strain evidence="1 2">SAG 2145</strain>
    </source>
</reference>
<evidence type="ECO:0000313" key="2">
    <source>
        <dbReference type="Proteomes" id="UP001438707"/>
    </source>
</evidence>
<dbReference type="AlphaFoldDB" id="A0AAW1RTZ0"/>